<dbReference type="EnsemblBacteria" id="ACC83066">
    <property type="protein sequence ID" value="ACC83066"/>
    <property type="gene ID" value="Npun_R4711"/>
</dbReference>
<feature type="transmembrane region" description="Helical" evidence="12">
    <location>
        <begin position="493"/>
        <end position="521"/>
    </location>
</feature>
<dbReference type="RefSeq" id="WP_012411026.1">
    <property type="nucleotide sequence ID" value="NC_010628.1"/>
</dbReference>
<evidence type="ECO:0000256" key="2">
    <source>
        <dbReference type="ARBA" id="ARBA00004651"/>
    </source>
</evidence>
<feature type="transmembrane region" description="Helical" evidence="12">
    <location>
        <begin position="581"/>
        <end position="607"/>
    </location>
</feature>
<dbReference type="OrthoDB" id="4889053at2"/>
<dbReference type="GO" id="GO:0046872">
    <property type="term" value="F:metal ion binding"/>
    <property type="evidence" value="ECO:0007669"/>
    <property type="project" value="UniProtKB-KW"/>
</dbReference>
<keyword evidence="7" id="KW-0378">Hydrolase</keyword>
<sequence length="646" mass="72410">MNQAILRSNTTQLNPFIFPSETDSRFLLLVVAVVGITVVLVDAIAGGILKLSVLLSFLFAIAVTLFVFIWAWYQAKWYANSKIIKQGWKDFPPSSQDPKEANSLQQLADYVQAIVETLPNVKATNPRFIWDDTSQGCDRPTGMAFGFGKQKLVCLRKGLYTAFLLLPNSFIAVVLHELGHIANRDVNKTIFAIALTQCFFPVALTILLLFNAYVVLSIVKDLISGQTLASVWEGIPLIVEINIKTILLLLLVEVIRNSILKVREYYADACAKQWLGSANPLIELLSEKNSSSGRSEIKDFGKQVLLVISQMQQNGLQQAAFSLWNLIEKQFHTKFAPLHPTNRERITALMDTRQLFRLNYEVAFISGLLTGLALNASFIMATAMGQLGEVVHWISHAIQDINDRTIVLIAFIIVKALLLIYLLIIAFLVTAFGLLPVTTTVGLQLQAAAFADKADFSEERLLSPMKLVYLSLVLGFGFVLGCLLVPIPNTFSLWRVSILTLILYILGWAGVFFVWMMPLKWLSGKLYTMHTGNDVPKSKRRWLLILSAIALLPLFVVMSVIQILSVRSLSPELVPINNIEIFFVVLCFFLGFVLQGLVWVFGWLIFLKKGWLHQSHQHRYIWAELPNPISLPPLPLPVDDDTVPEV</sequence>
<dbReference type="Gene3D" id="3.30.2010.10">
    <property type="entry name" value="Metalloproteases ('zincins'), catalytic domain"/>
    <property type="match status" value="1"/>
</dbReference>
<keyword evidence="11 12" id="KW-0472">Membrane</keyword>
<keyword evidence="3" id="KW-1003">Cell membrane</keyword>
<feature type="transmembrane region" description="Helical" evidence="12">
    <location>
        <begin position="405"/>
        <end position="435"/>
    </location>
</feature>
<keyword evidence="6" id="KW-0479">Metal-binding</keyword>
<dbReference type="GO" id="GO:0006508">
    <property type="term" value="P:proteolysis"/>
    <property type="evidence" value="ECO:0007669"/>
    <property type="project" value="UniProtKB-KW"/>
</dbReference>
<dbReference type="InterPro" id="IPR001915">
    <property type="entry name" value="Peptidase_M48"/>
</dbReference>
<evidence type="ECO:0000256" key="1">
    <source>
        <dbReference type="ARBA" id="ARBA00001947"/>
    </source>
</evidence>
<feature type="transmembrane region" description="Helical" evidence="12">
    <location>
        <begin position="362"/>
        <end position="385"/>
    </location>
</feature>
<keyword evidence="5 12" id="KW-0812">Transmembrane</keyword>
<gene>
    <name evidence="14" type="ordered locus">Npun_R4711</name>
</gene>
<evidence type="ECO:0000256" key="8">
    <source>
        <dbReference type="ARBA" id="ARBA00022833"/>
    </source>
</evidence>
<organism evidence="14 15">
    <name type="scientific">Nostoc punctiforme (strain ATCC 29133 / PCC 73102)</name>
    <dbReference type="NCBI Taxonomy" id="63737"/>
    <lineage>
        <taxon>Bacteria</taxon>
        <taxon>Bacillati</taxon>
        <taxon>Cyanobacteriota</taxon>
        <taxon>Cyanophyceae</taxon>
        <taxon>Nostocales</taxon>
        <taxon>Nostocaceae</taxon>
        <taxon>Nostoc</taxon>
    </lineage>
</organism>
<evidence type="ECO:0000256" key="10">
    <source>
        <dbReference type="ARBA" id="ARBA00023049"/>
    </source>
</evidence>
<feature type="transmembrane region" description="Helical" evidence="12">
    <location>
        <begin position="159"/>
        <end position="178"/>
    </location>
</feature>
<feature type="transmembrane region" description="Helical" evidence="12">
    <location>
        <begin position="190"/>
        <end position="214"/>
    </location>
</feature>
<feature type="transmembrane region" description="Helical" evidence="12">
    <location>
        <begin position="542"/>
        <end position="561"/>
    </location>
</feature>
<evidence type="ECO:0000256" key="7">
    <source>
        <dbReference type="ARBA" id="ARBA00022801"/>
    </source>
</evidence>
<keyword evidence="9 12" id="KW-1133">Transmembrane helix</keyword>
<protein>
    <recommendedName>
        <fullName evidence="13">Peptidase M48 domain-containing protein</fullName>
    </recommendedName>
</protein>
<evidence type="ECO:0000256" key="6">
    <source>
        <dbReference type="ARBA" id="ARBA00022723"/>
    </source>
</evidence>
<evidence type="ECO:0000259" key="13">
    <source>
        <dbReference type="Pfam" id="PF01435"/>
    </source>
</evidence>
<reference evidence="14 15" key="2">
    <citation type="journal article" date="2013" name="Plant Physiol.">
        <title>A Nostoc punctiforme Sugar Transporter Necessary to Establish a Cyanobacterium-Plant Symbiosis.</title>
        <authorList>
            <person name="Ekman M."/>
            <person name="Picossi S."/>
            <person name="Campbell E.L."/>
            <person name="Meeks J.C."/>
            <person name="Flores E."/>
        </authorList>
    </citation>
    <scope>NUCLEOTIDE SEQUENCE [LARGE SCALE GENOMIC DNA]</scope>
    <source>
        <strain evidence="15">ATCC 29133 / PCC 73102</strain>
    </source>
</reference>
<dbReference type="Pfam" id="PF01435">
    <property type="entry name" value="Peptidase_M48"/>
    <property type="match status" value="1"/>
</dbReference>
<dbReference type="PANTHER" id="PTHR43221">
    <property type="entry name" value="PROTEASE HTPX"/>
    <property type="match status" value="1"/>
</dbReference>
<comment type="cofactor">
    <cofactor evidence="1">
        <name>Zn(2+)</name>
        <dbReference type="ChEBI" id="CHEBI:29105"/>
    </cofactor>
</comment>
<dbReference type="HOGENOM" id="CLU_423794_0_0_3"/>
<accession>B2IY07</accession>
<comment type="subcellular location">
    <subcellularLocation>
        <location evidence="2">Cell membrane</location>
        <topology evidence="2">Multi-pass membrane protein</topology>
    </subcellularLocation>
</comment>
<dbReference type="KEGG" id="npu:Npun_R4711"/>
<dbReference type="GO" id="GO:0004222">
    <property type="term" value="F:metalloendopeptidase activity"/>
    <property type="evidence" value="ECO:0007669"/>
    <property type="project" value="InterPro"/>
</dbReference>
<keyword evidence="10" id="KW-0482">Metalloprotease</keyword>
<evidence type="ECO:0000313" key="14">
    <source>
        <dbReference type="EMBL" id="ACC83066.1"/>
    </source>
</evidence>
<dbReference type="InterPro" id="IPR050083">
    <property type="entry name" value="HtpX_protease"/>
</dbReference>
<keyword evidence="4" id="KW-0645">Protease</keyword>
<evidence type="ECO:0000256" key="3">
    <source>
        <dbReference type="ARBA" id="ARBA00022475"/>
    </source>
</evidence>
<dbReference type="STRING" id="63737.Npun_R4711"/>
<evidence type="ECO:0000256" key="12">
    <source>
        <dbReference type="SAM" id="Phobius"/>
    </source>
</evidence>
<feature type="transmembrane region" description="Helical" evidence="12">
    <location>
        <begin position="26"/>
        <end position="45"/>
    </location>
</feature>
<dbReference type="PANTHER" id="PTHR43221:SF1">
    <property type="entry name" value="PROTEASE HTPX"/>
    <property type="match status" value="1"/>
</dbReference>
<dbReference type="AlphaFoldDB" id="B2IY07"/>
<evidence type="ECO:0000256" key="11">
    <source>
        <dbReference type="ARBA" id="ARBA00023136"/>
    </source>
</evidence>
<dbReference type="GO" id="GO:0005886">
    <property type="term" value="C:plasma membrane"/>
    <property type="evidence" value="ECO:0007669"/>
    <property type="project" value="UniProtKB-SubCell"/>
</dbReference>
<name>B2IY07_NOSP7</name>
<feature type="domain" description="Peptidase M48" evidence="13">
    <location>
        <begin position="143"/>
        <end position="351"/>
    </location>
</feature>
<evidence type="ECO:0000256" key="4">
    <source>
        <dbReference type="ARBA" id="ARBA00022670"/>
    </source>
</evidence>
<evidence type="ECO:0000256" key="9">
    <source>
        <dbReference type="ARBA" id="ARBA00022989"/>
    </source>
</evidence>
<reference evidence="15" key="1">
    <citation type="submission" date="2008-04" db="EMBL/GenBank/DDBJ databases">
        <title>Complete sequence of chromosome of Nostoc punctiforme ATCC 29133.</title>
        <authorList>
            <consortium name="US DOE Joint Genome Institute"/>
            <person name="Copeland A."/>
            <person name="Lucas S."/>
            <person name="Lapidus A."/>
            <person name="Glavina del Rio T."/>
            <person name="Dalin E."/>
            <person name="Tice H."/>
            <person name="Pitluck S."/>
            <person name="Chain P."/>
            <person name="Malfatti S."/>
            <person name="Shin M."/>
            <person name="Vergez L."/>
            <person name="Schmutz J."/>
            <person name="Larimer F."/>
            <person name="Land M."/>
            <person name="Hauser L."/>
            <person name="Kyrpides N."/>
            <person name="Kim E."/>
            <person name="Meeks J.C."/>
            <person name="Elhai J."/>
            <person name="Campbell E.L."/>
            <person name="Thiel T."/>
            <person name="Longmire J."/>
            <person name="Potts M."/>
            <person name="Atlas R."/>
        </authorList>
    </citation>
    <scope>NUCLEOTIDE SEQUENCE [LARGE SCALE GENOMIC DNA]</scope>
    <source>
        <strain evidence="15">ATCC 29133 / PCC 73102</strain>
    </source>
</reference>
<dbReference type="Proteomes" id="UP000001191">
    <property type="component" value="Chromosome"/>
</dbReference>
<evidence type="ECO:0000313" key="15">
    <source>
        <dbReference type="Proteomes" id="UP000001191"/>
    </source>
</evidence>
<evidence type="ECO:0000256" key="5">
    <source>
        <dbReference type="ARBA" id="ARBA00022692"/>
    </source>
</evidence>
<proteinExistence type="predicted"/>
<keyword evidence="8" id="KW-0862">Zinc</keyword>
<feature type="transmembrane region" description="Helical" evidence="12">
    <location>
        <begin position="467"/>
        <end position="487"/>
    </location>
</feature>
<keyword evidence="15" id="KW-1185">Reference proteome</keyword>
<dbReference type="eggNOG" id="COG0501">
    <property type="taxonomic scope" value="Bacteria"/>
</dbReference>
<feature type="transmembrane region" description="Helical" evidence="12">
    <location>
        <begin position="52"/>
        <end position="73"/>
    </location>
</feature>
<dbReference type="EMBL" id="CP001037">
    <property type="protein sequence ID" value="ACC83066.1"/>
    <property type="molecule type" value="Genomic_DNA"/>
</dbReference>